<sequence>MLPRKSLPLKKSHKQNPKKLKKNPQRLKQNPKTPKKNPKKQKKNPRKLTFLQKSPTDQKTPPAKSADLPSTVKVGRLCNPSTNKTNPVSVTFCPRLAVVLL</sequence>
<evidence type="ECO:0000313" key="3">
    <source>
        <dbReference type="RefSeq" id="XP_026685466.1"/>
    </source>
</evidence>
<dbReference type="PaxDb" id="121845-A0A3Q0JAK8"/>
<feature type="compositionally biased region" description="Basic residues" evidence="1">
    <location>
        <begin position="7"/>
        <end position="25"/>
    </location>
</feature>
<feature type="compositionally biased region" description="Polar residues" evidence="1">
    <location>
        <begin position="79"/>
        <end position="88"/>
    </location>
</feature>
<dbReference type="Proteomes" id="UP000079169">
    <property type="component" value="Unplaced"/>
</dbReference>
<dbReference type="RefSeq" id="XP_026685466.1">
    <property type="nucleotide sequence ID" value="XM_026829665.1"/>
</dbReference>
<dbReference type="GeneID" id="113470899"/>
<feature type="compositionally biased region" description="Basic residues" evidence="1">
    <location>
        <begin position="33"/>
        <end position="46"/>
    </location>
</feature>
<feature type="region of interest" description="Disordered" evidence="1">
    <location>
        <begin position="1"/>
        <end position="88"/>
    </location>
</feature>
<organism evidence="2 3">
    <name type="scientific">Diaphorina citri</name>
    <name type="common">Asian citrus psyllid</name>
    <dbReference type="NCBI Taxonomy" id="121845"/>
    <lineage>
        <taxon>Eukaryota</taxon>
        <taxon>Metazoa</taxon>
        <taxon>Ecdysozoa</taxon>
        <taxon>Arthropoda</taxon>
        <taxon>Hexapoda</taxon>
        <taxon>Insecta</taxon>
        <taxon>Pterygota</taxon>
        <taxon>Neoptera</taxon>
        <taxon>Paraneoptera</taxon>
        <taxon>Hemiptera</taxon>
        <taxon>Sternorrhyncha</taxon>
        <taxon>Psylloidea</taxon>
        <taxon>Psyllidae</taxon>
        <taxon>Diaphorininae</taxon>
        <taxon>Diaphorina</taxon>
    </lineage>
</organism>
<proteinExistence type="predicted"/>
<keyword evidence="2" id="KW-1185">Reference proteome</keyword>
<dbReference type="AlphaFoldDB" id="A0A3Q0JAK8"/>
<accession>A0A3Q0JAK8</accession>
<reference evidence="3" key="1">
    <citation type="submission" date="2025-08" db="UniProtKB">
        <authorList>
            <consortium name="RefSeq"/>
        </authorList>
    </citation>
    <scope>IDENTIFICATION</scope>
</reference>
<name>A0A3Q0JAK8_DIACI</name>
<evidence type="ECO:0000313" key="2">
    <source>
        <dbReference type="Proteomes" id="UP000079169"/>
    </source>
</evidence>
<gene>
    <name evidence="3" type="primary">LOC113470899</name>
</gene>
<evidence type="ECO:0000256" key="1">
    <source>
        <dbReference type="SAM" id="MobiDB-lite"/>
    </source>
</evidence>
<dbReference type="KEGG" id="dci:113470899"/>
<protein>
    <submittedName>
        <fullName evidence="3">Uncharacterized protein LOC113470899</fullName>
    </submittedName>
</protein>